<dbReference type="PROSITE" id="PS01186">
    <property type="entry name" value="EGF_2"/>
    <property type="match status" value="1"/>
</dbReference>
<dbReference type="SUPFAM" id="SSF57196">
    <property type="entry name" value="EGF/Laminin"/>
    <property type="match status" value="1"/>
</dbReference>
<dbReference type="PROSITE" id="PS00022">
    <property type="entry name" value="EGF_1"/>
    <property type="match status" value="1"/>
</dbReference>
<keyword evidence="4" id="KW-1185">Reference proteome</keyword>
<dbReference type="SMART" id="SM00181">
    <property type="entry name" value="EGF"/>
    <property type="match status" value="1"/>
</dbReference>
<comment type="caution">
    <text evidence="1">Lacks conserved residue(s) required for the propagation of feature annotation.</text>
</comment>
<organism evidence="3 4">
    <name type="scientific">Desmophyllum pertusum</name>
    <dbReference type="NCBI Taxonomy" id="174260"/>
    <lineage>
        <taxon>Eukaryota</taxon>
        <taxon>Metazoa</taxon>
        <taxon>Cnidaria</taxon>
        <taxon>Anthozoa</taxon>
        <taxon>Hexacorallia</taxon>
        <taxon>Scleractinia</taxon>
        <taxon>Caryophylliina</taxon>
        <taxon>Caryophylliidae</taxon>
        <taxon>Desmophyllum</taxon>
    </lineage>
</organism>
<keyword evidence="1" id="KW-0245">EGF-like domain</keyword>
<dbReference type="Proteomes" id="UP001163046">
    <property type="component" value="Unassembled WGS sequence"/>
</dbReference>
<feature type="disulfide bond" evidence="1">
    <location>
        <begin position="60"/>
        <end position="69"/>
    </location>
</feature>
<evidence type="ECO:0000256" key="1">
    <source>
        <dbReference type="PROSITE-ProRule" id="PRU00076"/>
    </source>
</evidence>
<name>A0A9X0CJ54_9CNID</name>
<feature type="non-terminal residue" evidence="3">
    <location>
        <position position="1"/>
    </location>
</feature>
<dbReference type="EMBL" id="MU827577">
    <property type="protein sequence ID" value="KAJ7347161.1"/>
    <property type="molecule type" value="Genomic_DNA"/>
</dbReference>
<comment type="caution">
    <text evidence="3">The sequence shown here is derived from an EMBL/GenBank/DDBJ whole genome shotgun (WGS) entry which is preliminary data.</text>
</comment>
<sequence>RAGGHVCELSDSDAIRDPLDWITKQGFLYVETENPCAKAQCPVNARCHSDFENDTYVCACLSGFSGRNCEVIGCFKTPVGLFSETIGNFTHEAQTNPAQALSECGELTRDIGYHVFALGYDGLCMSGADAQDKIL</sequence>
<keyword evidence="1" id="KW-1015">Disulfide bond</keyword>
<feature type="disulfide bond" evidence="1">
    <location>
        <begin position="41"/>
        <end position="58"/>
    </location>
</feature>
<reference evidence="3" key="1">
    <citation type="submission" date="2023-01" db="EMBL/GenBank/DDBJ databases">
        <title>Genome assembly of the deep-sea coral Lophelia pertusa.</title>
        <authorList>
            <person name="Herrera S."/>
            <person name="Cordes E."/>
        </authorList>
    </citation>
    <scope>NUCLEOTIDE SEQUENCE</scope>
    <source>
        <strain evidence="3">USNM1676648</strain>
        <tissue evidence="3">Polyp</tissue>
    </source>
</reference>
<dbReference type="PROSITE" id="PS50026">
    <property type="entry name" value="EGF_3"/>
    <property type="match status" value="1"/>
</dbReference>
<protein>
    <recommendedName>
        <fullName evidence="2">EGF-like domain-containing protein</fullName>
    </recommendedName>
</protein>
<proteinExistence type="predicted"/>
<evidence type="ECO:0000313" key="4">
    <source>
        <dbReference type="Proteomes" id="UP001163046"/>
    </source>
</evidence>
<dbReference type="AlphaFoldDB" id="A0A9X0CJ54"/>
<feature type="domain" description="EGF-like" evidence="2">
    <location>
        <begin position="32"/>
        <end position="70"/>
    </location>
</feature>
<gene>
    <name evidence="3" type="ORF">OS493_040022</name>
</gene>
<dbReference type="Gene3D" id="2.10.25.10">
    <property type="entry name" value="Laminin"/>
    <property type="match status" value="1"/>
</dbReference>
<dbReference type="InterPro" id="IPR000742">
    <property type="entry name" value="EGF"/>
</dbReference>
<evidence type="ECO:0000259" key="2">
    <source>
        <dbReference type="PROSITE" id="PS50026"/>
    </source>
</evidence>
<evidence type="ECO:0000313" key="3">
    <source>
        <dbReference type="EMBL" id="KAJ7347161.1"/>
    </source>
</evidence>
<accession>A0A9X0CJ54</accession>